<dbReference type="Gramene" id="mRNA:HanXRQr2_Chr09g0365511">
    <property type="protein sequence ID" value="mRNA:HanXRQr2_Chr09g0365511"/>
    <property type="gene ID" value="HanXRQr2_Chr09g0365511"/>
</dbReference>
<dbReference type="SUPFAM" id="SSF52058">
    <property type="entry name" value="L domain-like"/>
    <property type="match status" value="2"/>
</dbReference>
<dbReference type="InterPro" id="IPR055414">
    <property type="entry name" value="LRR_R13L4/SHOC2-like"/>
</dbReference>
<keyword evidence="4" id="KW-1185">Reference proteome</keyword>
<comment type="caution">
    <text evidence="3">The sequence shown here is derived from an EMBL/GenBank/DDBJ whole genome shotgun (WGS) entry which is preliminary data.</text>
</comment>
<protein>
    <submittedName>
        <fullName evidence="3">Leucine-rich repeat domain superfamily</fullName>
    </submittedName>
</protein>
<accession>A0A9K3I2T8</accession>
<evidence type="ECO:0000259" key="2">
    <source>
        <dbReference type="Pfam" id="PF23598"/>
    </source>
</evidence>
<feature type="domain" description="Disease resistance R13L4/SHOC-2-like LRR" evidence="2">
    <location>
        <begin position="299"/>
        <end position="382"/>
    </location>
</feature>
<dbReference type="EMBL" id="MNCJ02000324">
    <property type="protein sequence ID" value="KAF5788980.1"/>
    <property type="molecule type" value="Genomic_DNA"/>
</dbReference>
<evidence type="ECO:0000313" key="4">
    <source>
        <dbReference type="Proteomes" id="UP000215914"/>
    </source>
</evidence>
<dbReference type="GO" id="GO:0006952">
    <property type="term" value="P:defense response"/>
    <property type="evidence" value="ECO:0007669"/>
    <property type="project" value="InterPro"/>
</dbReference>
<sequence length="450" mass="51779">MRGLRKMRELRFLSVHRGLVLWPVDEVSQYLPDALQSLCWPEYPFRSLPQTFQANKLVNLEMAWSKISELWEGGEKKVLNKIRFIDLRYSKLETFDLSMTPNLEKLHLEGCFVFFKLHIPVEYPKLKFLNLEGSKVCNLNLGITPNLVSLNLKGCYDFVELHMPVECPELQFLCLGGSKVSNLNLEMTPHLKVLDLEGCYYLQEIHAPVGCLKNLVYFNFNGCSRFKHFVVYKRNKVHDVVRLNLIAESLDRCPLHPHSNLPKFQFNCTYWEPLPSSSGNIEKLISFGLCACTNLESFSTSICGLQHLRELTLIGSIPEVPNDLYHLQSLEKLRLWMKEIKHLPDSICMLKRLKSLDLSDCRSLQVIPNSICKMESLRDLDLRFCIQVEKLPKEFGDMKCLNTLNIGGAGIRHLPYNIFQLKDLRITGSRGQLESCGFTNIISRSGVCYV</sequence>
<keyword evidence="1" id="KW-0677">Repeat</keyword>
<gene>
    <name evidence="3" type="ORF">HanXRQr2_Chr09g0365511</name>
</gene>
<organism evidence="3 4">
    <name type="scientific">Helianthus annuus</name>
    <name type="common">Common sunflower</name>
    <dbReference type="NCBI Taxonomy" id="4232"/>
    <lineage>
        <taxon>Eukaryota</taxon>
        <taxon>Viridiplantae</taxon>
        <taxon>Streptophyta</taxon>
        <taxon>Embryophyta</taxon>
        <taxon>Tracheophyta</taxon>
        <taxon>Spermatophyta</taxon>
        <taxon>Magnoliopsida</taxon>
        <taxon>eudicotyledons</taxon>
        <taxon>Gunneridae</taxon>
        <taxon>Pentapetalae</taxon>
        <taxon>asterids</taxon>
        <taxon>campanulids</taxon>
        <taxon>Asterales</taxon>
        <taxon>Asteraceae</taxon>
        <taxon>Asteroideae</taxon>
        <taxon>Heliantheae alliance</taxon>
        <taxon>Heliantheae</taxon>
        <taxon>Helianthus</taxon>
    </lineage>
</organism>
<dbReference type="AlphaFoldDB" id="A0A9K3I2T8"/>
<name>A0A9K3I2T8_HELAN</name>
<dbReference type="InterPro" id="IPR044974">
    <property type="entry name" value="Disease_R_plants"/>
</dbReference>
<dbReference type="PANTHER" id="PTHR11017">
    <property type="entry name" value="LEUCINE-RICH REPEAT-CONTAINING PROTEIN"/>
    <property type="match status" value="1"/>
</dbReference>
<dbReference type="Pfam" id="PF23598">
    <property type="entry name" value="LRR_14"/>
    <property type="match status" value="1"/>
</dbReference>
<dbReference type="Proteomes" id="UP000215914">
    <property type="component" value="Unassembled WGS sequence"/>
</dbReference>
<evidence type="ECO:0000256" key="1">
    <source>
        <dbReference type="ARBA" id="ARBA00022737"/>
    </source>
</evidence>
<reference evidence="3" key="2">
    <citation type="submission" date="2020-06" db="EMBL/GenBank/DDBJ databases">
        <title>Helianthus annuus Genome sequencing and assembly Release 2.</title>
        <authorList>
            <person name="Gouzy J."/>
            <person name="Langlade N."/>
            <person name="Munos S."/>
        </authorList>
    </citation>
    <scope>NUCLEOTIDE SEQUENCE</scope>
    <source>
        <tissue evidence="3">Leaves</tissue>
    </source>
</reference>
<dbReference type="InterPro" id="IPR032675">
    <property type="entry name" value="LRR_dom_sf"/>
</dbReference>
<evidence type="ECO:0000313" key="3">
    <source>
        <dbReference type="EMBL" id="KAF5788980.1"/>
    </source>
</evidence>
<proteinExistence type="predicted"/>
<dbReference type="PANTHER" id="PTHR11017:SF577">
    <property type="entry name" value="DISEASE RESISTANCE PROTEIN (TIR-NBS-LRR CLASS), PUTATIVE-RELATED"/>
    <property type="match status" value="1"/>
</dbReference>
<reference evidence="3" key="1">
    <citation type="journal article" date="2017" name="Nature">
        <title>The sunflower genome provides insights into oil metabolism, flowering and Asterid evolution.</title>
        <authorList>
            <person name="Badouin H."/>
            <person name="Gouzy J."/>
            <person name="Grassa C.J."/>
            <person name="Murat F."/>
            <person name="Staton S.E."/>
            <person name="Cottret L."/>
            <person name="Lelandais-Briere C."/>
            <person name="Owens G.L."/>
            <person name="Carrere S."/>
            <person name="Mayjonade B."/>
            <person name="Legrand L."/>
            <person name="Gill N."/>
            <person name="Kane N.C."/>
            <person name="Bowers J.E."/>
            <person name="Hubner S."/>
            <person name="Bellec A."/>
            <person name="Berard A."/>
            <person name="Berges H."/>
            <person name="Blanchet N."/>
            <person name="Boniface M.C."/>
            <person name="Brunel D."/>
            <person name="Catrice O."/>
            <person name="Chaidir N."/>
            <person name="Claudel C."/>
            <person name="Donnadieu C."/>
            <person name="Faraut T."/>
            <person name="Fievet G."/>
            <person name="Helmstetter N."/>
            <person name="King M."/>
            <person name="Knapp S.J."/>
            <person name="Lai Z."/>
            <person name="Le Paslier M.C."/>
            <person name="Lippi Y."/>
            <person name="Lorenzon L."/>
            <person name="Mandel J.R."/>
            <person name="Marage G."/>
            <person name="Marchand G."/>
            <person name="Marquand E."/>
            <person name="Bret-Mestries E."/>
            <person name="Morien E."/>
            <person name="Nambeesan S."/>
            <person name="Nguyen T."/>
            <person name="Pegot-Espagnet P."/>
            <person name="Pouilly N."/>
            <person name="Raftis F."/>
            <person name="Sallet E."/>
            <person name="Schiex T."/>
            <person name="Thomas J."/>
            <person name="Vandecasteele C."/>
            <person name="Vares D."/>
            <person name="Vear F."/>
            <person name="Vautrin S."/>
            <person name="Crespi M."/>
            <person name="Mangin B."/>
            <person name="Burke J.M."/>
            <person name="Salse J."/>
            <person name="Munos S."/>
            <person name="Vincourt P."/>
            <person name="Rieseberg L.H."/>
            <person name="Langlade N.B."/>
        </authorList>
    </citation>
    <scope>NUCLEOTIDE SEQUENCE</scope>
    <source>
        <tissue evidence="3">Leaves</tissue>
    </source>
</reference>
<dbReference type="Gene3D" id="3.80.10.10">
    <property type="entry name" value="Ribonuclease Inhibitor"/>
    <property type="match status" value="2"/>
</dbReference>